<dbReference type="EMBL" id="VSRR010004737">
    <property type="protein sequence ID" value="MPC40573.1"/>
    <property type="molecule type" value="Genomic_DNA"/>
</dbReference>
<name>A0A5B7F671_PORTR</name>
<evidence type="ECO:0000256" key="1">
    <source>
        <dbReference type="SAM" id="MobiDB-lite"/>
    </source>
</evidence>
<evidence type="ECO:0000313" key="3">
    <source>
        <dbReference type="Proteomes" id="UP000324222"/>
    </source>
</evidence>
<accession>A0A5B7F671</accession>
<protein>
    <submittedName>
        <fullName evidence="2">Uncharacterized protein</fullName>
    </submittedName>
</protein>
<gene>
    <name evidence="2" type="ORF">E2C01_034134</name>
</gene>
<reference evidence="2 3" key="1">
    <citation type="submission" date="2019-05" db="EMBL/GenBank/DDBJ databases">
        <title>Another draft genome of Portunus trituberculatus and its Hox gene families provides insights of decapod evolution.</title>
        <authorList>
            <person name="Jeong J.-H."/>
            <person name="Song I."/>
            <person name="Kim S."/>
            <person name="Choi T."/>
            <person name="Kim D."/>
            <person name="Ryu S."/>
            <person name="Kim W."/>
        </authorList>
    </citation>
    <scope>NUCLEOTIDE SEQUENCE [LARGE SCALE GENOMIC DNA]</scope>
    <source>
        <tissue evidence="2">Muscle</tissue>
    </source>
</reference>
<proteinExistence type="predicted"/>
<dbReference type="AlphaFoldDB" id="A0A5B7F671"/>
<organism evidence="2 3">
    <name type="scientific">Portunus trituberculatus</name>
    <name type="common">Swimming crab</name>
    <name type="synonym">Neptunus trituberculatus</name>
    <dbReference type="NCBI Taxonomy" id="210409"/>
    <lineage>
        <taxon>Eukaryota</taxon>
        <taxon>Metazoa</taxon>
        <taxon>Ecdysozoa</taxon>
        <taxon>Arthropoda</taxon>
        <taxon>Crustacea</taxon>
        <taxon>Multicrustacea</taxon>
        <taxon>Malacostraca</taxon>
        <taxon>Eumalacostraca</taxon>
        <taxon>Eucarida</taxon>
        <taxon>Decapoda</taxon>
        <taxon>Pleocyemata</taxon>
        <taxon>Brachyura</taxon>
        <taxon>Eubrachyura</taxon>
        <taxon>Portunoidea</taxon>
        <taxon>Portunidae</taxon>
        <taxon>Portuninae</taxon>
        <taxon>Portunus</taxon>
    </lineage>
</organism>
<feature type="compositionally biased region" description="Basic residues" evidence="1">
    <location>
        <begin position="1"/>
        <end position="20"/>
    </location>
</feature>
<comment type="caution">
    <text evidence="2">The sequence shown here is derived from an EMBL/GenBank/DDBJ whole genome shotgun (WGS) entry which is preliminary data.</text>
</comment>
<sequence length="73" mass="8085">MWRCLSKHVIAHAAPGRHSHQRPDTLSTESAIPPSYLAPCTPPRPTPRFTPSQARSTTRPPSPTPDRQHTSHS</sequence>
<feature type="compositionally biased region" description="Low complexity" evidence="1">
    <location>
        <begin position="49"/>
        <end position="59"/>
    </location>
</feature>
<dbReference type="Proteomes" id="UP000324222">
    <property type="component" value="Unassembled WGS sequence"/>
</dbReference>
<evidence type="ECO:0000313" key="2">
    <source>
        <dbReference type="EMBL" id="MPC40573.1"/>
    </source>
</evidence>
<keyword evidence="3" id="KW-1185">Reference proteome</keyword>
<feature type="region of interest" description="Disordered" evidence="1">
    <location>
        <begin position="1"/>
        <end position="73"/>
    </location>
</feature>